<protein>
    <recommendedName>
        <fullName evidence="2">Outer membrane protein beta-barrel domain-containing protein</fullName>
    </recommendedName>
</protein>
<dbReference type="RefSeq" id="WP_345026704.1">
    <property type="nucleotide sequence ID" value="NZ_BAABEY010000008.1"/>
</dbReference>
<dbReference type="InterPro" id="IPR027385">
    <property type="entry name" value="Beta-barrel_OMP"/>
</dbReference>
<dbReference type="EMBL" id="BAABEY010000008">
    <property type="protein sequence ID" value="GAA4433635.1"/>
    <property type="molecule type" value="Genomic_DNA"/>
</dbReference>
<reference evidence="4" key="1">
    <citation type="journal article" date="2019" name="Int. J. Syst. Evol. Microbiol.">
        <title>The Global Catalogue of Microorganisms (GCM) 10K type strain sequencing project: providing services to taxonomists for standard genome sequencing and annotation.</title>
        <authorList>
            <consortium name="The Broad Institute Genomics Platform"/>
            <consortium name="The Broad Institute Genome Sequencing Center for Infectious Disease"/>
            <person name="Wu L."/>
            <person name="Ma J."/>
        </authorList>
    </citation>
    <scope>NUCLEOTIDE SEQUENCE [LARGE SCALE GENOMIC DNA]</scope>
    <source>
        <strain evidence="4">JCM 31920</strain>
    </source>
</reference>
<name>A0ABP8LRE2_9BACT</name>
<accession>A0ABP8LRE2</accession>
<sequence length="235" mass="26189">MKNLIYIPIIILLGMTSRVMAQYNGRHFVSGSGSIGFNTQNYKAIEGAKSRGAIGFDMSVGKFVTEQKVTGWSLRGGLTLQKTTKDVTDSSIWSDKADGIEGYYAGIGKFWQYYKHVNEHWGFYGGPDIAASVNVDNEYHIQGTTEYVHTRTTAFALGFSLKAGAYYKLSEKCWLNASFAFINPVYLSFERGSNTEYNGSTHNVLRKSKIDKFNYALSPNLNLPAIGLGLTYFVR</sequence>
<proteinExistence type="predicted"/>
<organism evidence="3 4">
    <name type="scientific">Ravibacter arvi</name>
    <dbReference type="NCBI Taxonomy" id="2051041"/>
    <lineage>
        <taxon>Bacteria</taxon>
        <taxon>Pseudomonadati</taxon>
        <taxon>Bacteroidota</taxon>
        <taxon>Cytophagia</taxon>
        <taxon>Cytophagales</taxon>
        <taxon>Spirosomataceae</taxon>
        <taxon>Ravibacter</taxon>
    </lineage>
</organism>
<feature type="domain" description="Outer membrane protein beta-barrel" evidence="2">
    <location>
        <begin position="14"/>
        <end position="183"/>
    </location>
</feature>
<evidence type="ECO:0000256" key="1">
    <source>
        <dbReference type="ARBA" id="ARBA00022729"/>
    </source>
</evidence>
<comment type="caution">
    <text evidence="3">The sequence shown here is derived from an EMBL/GenBank/DDBJ whole genome shotgun (WGS) entry which is preliminary data.</text>
</comment>
<evidence type="ECO:0000259" key="2">
    <source>
        <dbReference type="Pfam" id="PF13505"/>
    </source>
</evidence>
<gene>
    <name evidence="3" type="ORF">GCM10023091_07410</name>
</gene>
<keyword evidence="1" id="KW-0732">Signal</keyword>
<evidence type="ECO:0000313" key="4">
    <source>
        <dbReference type="Proteomes" id="UP001501508"/>
    </source>
</evidence>
<evidence type="ECO:0000313" key="3">
    <source>
        <dbReference type="EMBL" id="GAA4433635.1"/>
    </source>
</evidence>
<dbReference type="Pfam" id="PF13505">
    <property type="entry name" value="OMP_b-brl"/>
    <property type="match status" value="1"/>
</dbReference>
<dbReference type="Proteomes" id="UP001501508">
    <property type="component" value="Unassembled WGS sequence"/>
</dbReference>
<keyword evidence="4" id="KW-1185">Reference proteome</keyword>